<dbReference type="InterPro" id="IPR001789">
    <property type="entry name" value="Sig_transdc_resp-reg_receiver"/>
</dbReference>
<evidence type="ECO:0000256" key="8">
    <source>
        <dbReference type="PROSITE-ProRule" id="PRU00169"/>
    </source>
</evidence>
<accession>A0A917GZ58</accession>
<evidence type="ECO:0000256" key="6">
    <source>
        <dbReference type="ARBA" id="ARBA00023125"/>
    </source>
</evidence>
<keyword evidence="7" id="KW-0804">Transcription</keyword>
<dbReference type="PROSITE" id="PS50110">
    <property type="entry name" value="RESPONSE_REGULATORY"/>
    <property type="match status" value="1"/>
</dbReference>
<dbReference type="PANTHER" id="PTHR42713:SF3">
    <property type="entry name" value="TRANSCRIPTIONAL REGULATORY PROTEIN HPTR"/>
    <property type="match status" value="1"/>
</dbReference>
<dbReference type="Proteomes" id="UP000600247">
    <property type="component" value="Unassembled WGS sequence"/>
</dbReference>
<comment type="subcellular location">
    <subcellularLocation>
        <location evidence="1">Cytoplasm</location>
    </subcellularLocation>
</comment>
<keyword evidence="5" id="KW-0805">Transcription regulation</keyword>
<evidence type="ECO:0000256" key="1">
    <source>
        <dbReference type="ARBA" id="ARBA00004496"/>
    </source>
</evidence>
<dbReference type="SMART" id="SM00448">
    <property type="entry name" value="REC"/>
    <property type="match status" value="1"/>
</dbReference>
<dbReference type="Gene3D" id="1.10.10.60">
    <property type="entry name" value="Homeodomain-like"/>
    <property type="match status" value="2"/>
</dbReference>
<evidence type="ECO:0000256" key="4">
    <source>
        <dbReference type="ARBA" id="ARBA00023012"/>
    </source>
</evidence>
<dbReference type="EMBL" id="BMHY01000002">
    <property type="protein sequence ID" value="GGG62216.1"/>
    <property type="molecule type" value="Genomic_DNA"/>
</dbReference>
<organism evidence="12 13">
    <name type="scientific">Paenibacillus radicis</name>
    <name type="common">ex Gao et al. 2016</name>
    <dbReference type="NCBI Taxonomy" id="1737354"/>
    <lineage>
        <taxon>Bacteria</taxon>
        <taxon>Bacillati</taxon>
        <taxon>Bacillota</taxon>
        <taxon>Bacilli</taxon>
        <taxon>Bacillales</taxon>
        <taxon>Paenibacillaceae</taxon>
        <taxon>Paenibacillus</taxon>
    </lineage>
</organism>
<feature type="modified residue" description="4-aspartylphosphate" evidence="8">
    <location>
        <position position="55"/>
    </location>
</feature>
<dbReference type="GO" id="GO:0003700">
    <property type="term" value="F:DNA-binding transcription factor activity"/>
    <property type="evidence" value="ECO:0007669"/>
    <property type="project" value="InterPro"/>
</dbReference>
<evidence type="ECO:0000256" key="3">
    <source>
        <dbReference type="ARBA" id="ARBA00022553"/>
    </source>
</evidence>
<keyword evidence="3 8" id="KW-0597">Phosphoprotein</keyword>
<dbReference type="Pfam" id="PF00072">
    <property type="entry name" value="Response_reg"/>
    <property type="match status" value="1"/>
</dbReference>
<feature type="coiled-coil region" evidence="9">
    <location>
        <begin position="109"/>
        <end position="143"/>
    </location>
</feature>
<protein>
    <submittedName>
        <fullName evidence="12">AraC family transcriptional regulator</fullName>
    </submittedName>
</protein>
<dbReference type="Pfam" id="PF12833">
    <property type="entry name" value="HTH_18"/>
    <property type="match status" value="1"/>
</dbReference>
<gene>
    <name evidence="12" type="ORF">GCM10010918_14880</name>
</gene>
<evidence type="ECO:0000259" key="10">
    <source>
        <dbReference type="PROSITE" id="PS01124"/>
    </source>
</evidence>
<dbReference type="Pfam" id="PF17853">
    <property type="entry name" value="GGDEF_2"/>
    <property type="match status" value="1"/>
</dbReference>
<reference evidence="12 13" key="1">
    <citation type="journal article" date="2014" name="Int. J. Syst. Evol. Microbiol.">
        <title>Complete genome sequence of Corynebacterium casei LMG S-19264T (=DSM 44701T), isolated from a smear-ripened cheese.</title>
        <authorList>
            <consortium name="US DOE Joint Genome Institute (JGI-PGF)"/>
            <person name="Walter F."/>
            <person name="Albersmeier A."/>
            <person name="Kalinowski J."/>
            <person name="Ruckert C."/>
        </authorList>
    </citation>
    <scope>NUCLEOTIDE SEQUENCE [LARGE SCALE GENOMIC DNA]</scope>
    <source>
        <strain evidence="12 13">CGMCC 1.15286</strain>
    </source>
</reference>
<sequence length="540" mass="60935">MYKIVLVDDEAVVRVGIRDRIEWQSLGFECAADCENGVEALAAIERIQPDVVLTDINMPFMDGLELTQAVKARHPEMKVVILTGYDDFDYAQRAVKLKVNDFILKPITAAELTAVLQKIKAELDEQRKDKEELDRLQRQLRESMPVLKERFLDRLATSTIREGELAERLAFFEIELPGPDYEALAIDLDLLERGAGPTAAADRELLRFAIYNVTQELLSEDYTVSEVFRSREEKVMAILSGDQPELHDRAQELADKIRLAAEQFLRRTVSVGIGTPAVSLRNISESCQAAVSALEYRLLLGGNRVISISDMEPRIGRKADYSQEYDRRLIAGIKTGTADEVDHAVDTAINRHRTAMLTIDQSYIRLQRTLIAVMQALEELGCEEADVFGSGVNPLTAIYSFRTLDEISDWLKEACRRAVNSVAEARDDQCRQQMKEALAYIHDHYGDSELSVKTVSKQVLMSVSYFSAAFKSHTGKTFVEYLTAVRMDKAKEQLKFTGLRTYEIAAKSGYPDAQYFSVLFKKHTGDSPTEYRQKTSAERA</sequence>
<dbReference type="InterPro" id="IPR011006">
    <property type="entry name" value="CheY-like_superfamily"/>
</dbReference>
<proteinExistence type="predicted"/>
<dbReference type="InterPro" id="IPR009057">
    <property type="entry name" value="Homeodomain-like_sf"/>
</dbReference>
<evidence type="ECO:0000256" key="5">
    <source>
        <dbReference type="ARBA" id="ARBA00023015"/>
    </source>
</evidence>
<keyword evidence="6" id="KW-0238">DNA-binding</keyword>
<evidence type="ECO:0000259" key="11">
    <source>
        <dbReference type="PROSITE" id="PS50110"/>
    </source>
</evidence>
<keyword evidence="4" id="KW-0902">Two-component regulatory system</keyword>
<keyword evidence="9" id="KW-0175">Coiled coil</keyword>
<dbReference type="AlphaFoldDB" id="A0A917GZ58"/>
<dbReference type="GO" id="GO:0005737">
    <property type="term" value="C:cytoplasm"/>
    <property type="evidence" value="ECO:0007669"/>
    <property type="project" value="UniProtKB-SubCell"/>
</dbReference>
<feature type="domain" description="Response regulatory" evidence="11">
    <location>
        <begin position="3"/>
        <end position="120"/>
    </location>
</feature>
<dbReference type="CDD" id="cd17536">
    <property type="entry name" value="REC_YesN-like"/>
    <property type="match status" value="1"/>
</dbReference>
<comment type="caution">
    <text evidence="12">The sequence shown here is derived from an EMBL/GenBank/DDBJ whole genome shotgun (WGS) entry which is preliminary data.</text>
</comment>
<evidence type="ECO:0000313" key="13">
    <source>
        <dbReference type="Proteomes" id="UP000600247"/>
    </source>
</evidence>
<evidence type="ECO:0000256" key="7">
    <source>
        <dbReference type="ARBA" id="ARBA00023163"/>
    </source>
</evidence>
<dbReference type="InterPro" id="IPR018060">
    <property type="entry name" value="HTH_AraC"/>
</dbReference>
<dbReference type="SUPFAM" id="SSF52172">
    <property type="entry name" value="CheY-like"/>
    <property type="match status" value="1"/>
</dbReference>
<dbReference type="PROSITE" id="PS01124">
    <property type="entry name" value="HTH_ARAC_FAMILY_2"/>
    <property type="match status" value="1"/>
</dbReference>
<dbReference type="SUPFAM" id="SSF46689">
    <property type="entry name" value="Homeodomain-like"/>
    <property type="match status" value="2"/>
</dbReference>
<dbReference type="Gene3D" id="3.40.50.2300">
    <property type="match status" value="1"/>
</dbReference>
<name>A0A917GZ58_9BACL</name>
<feature type="domain" description="HTH araC/xylS-type" evidence="10">
    <location>
        <begin position="435"/>
        <end position="534"/>
    </location>
</feature>
<dbReference type="SMART" id="SM00342">
    <property type="entry name" value="HTH_ARAC"/>
    <property type="match status" value="1"/>
</dbReference>
<dbReference type="PANTHER" id="PTHR42713">
    <property type="entry name" value="HISTIDINE KINASE-RELATED"/>
    <property type="match status" value="1"/>
</dbReference>
<dbReference type="GO" id="GO:0000160">
    <property type="term" value="P:phosphorelay signal transduction system"/>
    <property type="evidence" value="ECO:0007669"/>
    <property type="project" value="UniProtKB-KW"/>
</dbReference>
<dbReference type="InterPro" id="IPR051552">
    <property type="entry name" value="HptR"/>
</dbReference>
<dbReference type="InterPro" id="IPR041522">
    <property type="entry name" value="CdaR_GGDEF"/>
</dbReference>
<keyword evidence="2" id="KW-0963">Cytoplasm</keyword>
<keyword evidence="13" id="KW-1185">Reference proteome</keyword>
<dbReference type="GO" id="GO:0043565">
    <property type="term" value="F:sequence-specific DNA binding"/>
    <property type="evidence" value="ECO:0007669"/>
    <property type="project" value="InterPro"/>
</dbReference>
<evidence type="ECO:0000256" key="2">
    <source>
        <dbReference type="ARBA" id="ARBA00022490"/>
    </source>
</evidence>
<evidence type="ECO:0000256" key="9">
    <source>
        <dbReference type="SAM" id="Coils"/>
    </source>
</evidence>
<evidence type="ECO:0000313" key="12">
    <source>
        <dbReference type="EMBL" id="GGG62216.1"/>
    </source>
</evidence>